<name>A0A0A9DLA2_ARUDO</name>
<reference evidence="2" key="1">
    <citation type="submission" date="2014-09" db="EMBL/GenBank/DDBJ databases">
        <authorList>
            <person name="Magalhaes I.L.F."/>
            <person name="Oliveira U."/>
            <person name="Santos F.R."/>
            <person name="Vidigal T.H.D.A."/>
            <person name="Brescovit A.D."/>
            <person name="Santos A.J."/>
        </authorList>
    </citation>
    <scope>NUCLEOTIDE SEQUENCE</scope>
    <source>
        <tissue evidence="2">Shoot tissue taken approximately 20 cm above the soil surface</tissue>
    </source>
</reference>
<organism evidence="2">
    <name type="scientific">Arundo donax</name>
    <name type="common">Giant reed</name>
    <name type="synonym">Donax arundinaceus</name>
    <dbReference type="NCBI Taxonomy" id="35708"/>
    <lineage>
        <taxon>Eukaryota</taxon>
        <taxon>Viridiplantae</taxon>
        <taxon>Streptophyta</taxon>
        <taxon>Embryophyta</taxon>
        <taxon>Tracheophyta</taxon>
        <taxon>Spermatophyta</taxon>
        <taxon>Magnoliopsida</taxon>
        <taxon>Liliopsida</taxon>
        <taxon>Poales</taxon>
        <taxon>Poaceae</taxon>
        <taxon>PACMAD clade</taxon>
        <taxon>Arundinoideae</taxon>
        <taxon>Arundineae</taxon>
        <taxon>Arundo</taxon>
    </lineage>
</organism>
<protein>
    <submittedName>
        <fullName evidence="2">Uncharacterized protein</fullName>
    </submittedName>
</protein>
<dbReference type="AlphaFoldDB" id="A0A0A9DLA2"/>
<sequence length="40" mass="4415">MLASSHQIAVSTSTTSCRKDDNVLSSQSVERFIQENKKST</sequence>
<dbReference type="EMBL" id="GBRH01211450">
    <property type="protein sequence ID" value="JAD86445.1"/>
    <property type="molecule type" value="Transcribed_RNA"/>
</dbReference>
<feature type="compositionally biased region" description="Polar residues" evidence="1">
    <location>
        <begin position="1"/>
        <end position="16"/>
    </location>
</feature>
<accession>A0A0A9DLA2</accession>
<evidence type="ECO:0000256" key="1">
    <source>
        <dbReference type="SAM" id="MobiDB-lite"/>
    </source>
</evidence>
<evidence type="ECO:0000313" key="2">
    <source>
        <dbReference type="EMBL" id="JAD86445.1"/>
    </source>
</evidence>
<proteinExistence type="predicted"/>
<reference evidence="2" key="2">
    <citation type="journal article" date="2015" name="Data Brief">
        <title>Shoot transcriptome of the giant reed, Arundo donax.</title>
        <authorList>
            <person name="Barrero R.A."/>
            <person name="Guerrero F.D."/>
            <person name="Moolhuijzen P."/>
            <person name="Goolsby J.A."/>
            <person name="Tidwell J."/>
            <person name="Bellgard S.E."/>
            <person name="Bellgard M.I."/>
        </authorList>
    </citation>
    <scope>NUCLEOTIDE SEQUENCE</scope>
    <source>
        <tissue evidence="2">Shoot tissue taken approximately 20 cm above the soil surface</tissue>
    </source>
</reference>
<feature type="region of interest" description="Disordered" evidence="1">
    <location>
        <begin position="1"/>
        <end position="22"/>
    </location>
</feature>